<accession>A0A8H6K2Q9</accession>
<feature type="region of interest" description="Disordered" evidence="1">
    <location>
        <begin position="120"/>
        <end position="329"/>
    </location>
</feature>
<feature type="compositionally biased region" description="Polar residues" evidence="1">
    <location>
        <begin position="507"/>
        <end position="516"/>
    </location>
</feature>
<dbReference type="InterPro" id="IPR051640">
    <property type="entry name" value="GRB10-interact_GYF"/>
</dbReference>
<dbReference type="CDD" id="cd00072">
    <property type="entry name" value="GYF"/>
    <property type="match status" value="1"/>
</dbReference>
<protein>
    <submittedName>
        <fullName evidence="3">GYF domain-containing protein mpd2</fullName>
    </submittedName>
</protein>
<dbReference type="EMBL" id="WIGM01000481">
    <property type="protein sequence ID" value="KAF6824034.1"/>
    <property type="molecule type" value="Genomic_DNA"/>
</dbReference>
<evidence type="ECO:0000256" key="1">
    <source>
        <dbReference type="SAM" id="MobiDB-lite"/>
    </source>
</evidence>
<sequence length="1473" mass="153460">MPSTNLPSSFASAAAGQNASRDARGGGRNDGRGVGSGEWARRDGKTNGTLTFRRSSTTPGQASQPAASSENPYSASTVDSSAMSQTPGGASYDYPTPSQYEKDSILGLYRNGHADMDASRVLEPGWTPGQTNGGATRGWGKTNNNHNSQDPSSCWNPLGDTHPIGINGMSGEEEKVRRLDELGRFATETDGRQAFASDVNSPLKPPIQNKEGGNQGNGPNGRKASLSHGSGAAYGLSSPVSASRPGTRRRETTDSNPFGGAGLGSPSTTRFSREDPTFLFGRKNNDVKEQDPGDDEGAPQGQNQAPSRAPFGSLTRSNTTGNPTMGANISALWGASQPSATGGGGMGSFGQFALPTPTSTIGSGNRGGSRFANLINKDGADATKPNEAMTPEASRTWRPRPRTDTDPFGGDDSLSGSAALGGAQDTSPPSIPNPSNIGMFETPVKGSTGDFGMSGLNLGRQAEPDLSSGSPAHTNPYRSPPAERGESHDDGTHEQQHGAAVGGDQNPAFNTLSRNFPTHALEGGSDRSQTSSAGPRGGYNTSGWPLPLPTSTPDRERAAFGGGVFGNGLFSPMATELQSPGLSGLGAGVFGPPSAGGLGATASHGRSKLGSLFPAAMQAQMQGHEQESLSDSIPDLRQANPLGAIGRNTFAAQPRDTGSPMRSGRGGMFEEMFPSDPTRTHSGFGGADPSHAAAAGVGHPQPFAAGTPGGVEFGSSQSQVRTMVMPDRMRWVYLDPQGQVQGPFSGLEMNDWYKANFFTPDLRVKKVEDPDFEPLGQLIRRIGNSREPFLVPQIGIPHGPPSQAGPFSPSGNTGVIPPLSGVFPSFGRTLTAEEQNNLERRKQEEQQAMAQQRDLMMRQQAIARLQGPGGVPGLHHQHSTHSLQSQPSFGSISSPIGAHPQQPPIGGGVGPTSGFFDSAIQQSATQLPVGSGLEHFREEDLATLNPSERQMLASVQAPTSLTSIFGQQPVGAPANEGLRSNLPGTEQLDKDDEGFRERLQEFEDLRAEREAEKAKEQHAAEEEARQQAAAQAPAAHGLKEQTRSPAPGIKEIMEEEQQLSLTQQVQKAQAAAAAAKNAAAGLPMPFPPPLPTSGTPLPAPTAQRARSNLPEQYNRSQSGTPDTGSATEPPPLAPWAKEAASRKGPSLKEIQEAEARKAAKAEELAAERRRQAMEQEAAALREREKAIASATGLPTTSTWGNGSPVGSASPWTKPGPVKSTPGASTPGKQKTLADIQREEELRKVKAKENAVQTGIVTAAAAAGKRYADLATKPNNAPGLAQANATAPPPGSGWATVGAGGKVKVPTGPAAQTRSVSAAGVKPTPVVAKAPAKPVAAPAAAPPKSDVAMDEFNKWVQRELSRGLTGVDIDSFAATLHFLPLDNTIIADAIYASSKTMHGQHFAEEFIRRKKLAEKGVVEKQGAVGDKGGASSSGWNEVAKKGSHKDAAPAGDAAVIQGAGYKVVPTRKKAGKKN</sequence>
<feature type="compositionally biased region" description="Basic and acidic residues" evidence="1">
    <location>
        <begin position="1149"/>
        <end position="1186"/>
    </location>
</feature>
<dbReference type="InterPro" id="IPR035445">
    <property type="entry name" value="GYF-like_dom_sf"/>
</dbReference>
<dbReference type="OrthoDB" id="48509at2759"/>
<feature type="region of interest" description="Disordered" evidence="1">
    <location>
        <begin position="1"/>
        <end position="106"/>
    </location>
</feature>
<feature type="region of interest" description="Disordered" evidence="1">
    <location>
        <begin position="378"/>
        <end position="560"/>
    </location>
</feature>
<feature type="compositionally biased region" description="Polar residues" evidence="1">
    <location>
        <begin position="1"/>
        <end position="17"/>
    </location>
</feature>
<keyword evidence="4" id="KW-1185">Reference proteome</keyword>
<dbReference type="PROSITE" id="PS50829">
    <property type="entry name" value="GYF"/>
    <property type="match status" value="1"/>
</dbReference>
<feature type="compositionally biased region" description="Basic and acidic residues" evidence="1">
    <location>
        <begin position="172"/>
        <end position="191"/>
    </location>
</feature>
<evidence type="ECO:0000313" key="4">
    <source>
        <dbReference type="Proteomes" id="UP000639643"/>
    </source>
</evidence>
<dbReference type="Proteomes" id="UP000639643">
    <property type="component" value="Unassembled WGS sequence"/>
</dbReference>
<feature type="compositionally biased region" description="Polar residues" evidence="1">
    <location>
        <begin position="1104"/>
        <end position="1126"/>
    </location>
</feature>
<dbReference type="SUPFAM" id="SSF55277">
    <property type="entry name" value="GYF domain"/>
    <property type="match status" value="1"/>
</dbReference>
<comment type="caution">
    <text evidence="3">The sequence shown here is derived from an EMBL/GenBank/DDBJ whole genome shotgun (WGS) entry which is preliminary data.</text>
</comment>
<dbReference type="Pfam" id="PF02213">
    <property type="entry name" value="GYF"/>
    <property type="match status" value="1"/>
</dbReference>
<feature type="compositionally biased region" description="Polar residues" evidence="1">
    <location>
        <begin position="526"/>
        <end position="543"/>
    </location>
</feature>
<dbReference type="InterPro" id="IPR003169">
    <property type="entry name" value="GYF"/>
</dbReference>
<feature type="region of interest" description="Disordered" evidence="1">
    <location>
        <begin position="868"/>
        <end position="916"/>
    </location>
</feature>
<feature type="region of interest" description="Disordered" evidence="1">
    <location>
        <begin position="1080"/>
        <end position="1234"/>
    </location>
</feature>
<feature type="region of interest" description="Disordered" evidence="1">
    <location>
        <begin position="1422"/>
        <end position="1450"/>
    </location>
</feature>
<feature type="compositionally biased region" description="Basic and acidic residues" evidence="1">
    <location>
        <begin position="1437"/>
        <end position="1446"/>
    </location>
</feature>
<dbReference type="PANTHER" id="PTHR14445">
    <property type="entry name" value="GRB10 INTERACTING GYF PROTEIN"/>
    <property type="match status" value="1"/>
</dbReference>
<feature type="compositionally biased region" description="Polar residues" evidence="1">
    <location>
        <begin position="314"/>
        <end position="327"/>
    </location>
</feature>
<feature type="compositionally biased region" description="Basic and acidic residues" evidence="1">
    <location>
        <begin position="1008"/>
        <end position="1025"/>
    </location>
</feature>
<feature type="compositionally biased region" description="Polar residues" evidence="1">
    <location>
        <begin position="46"/>
        <end position="88"/>
    </location>
</feature>
<name>A0A8H6K2Q9_9PEZI</name>
<feature type="compositionally biased region" description="Basic and acidic residues" evidence="1">
    <location>
        <begin position="21"/>
        <end position="31"/>
    </location>
</feature>
<feature type="compositionally biased region" description="Basic and acidic residues" evidence="1">
    <location>
        <begin position="481"/>
        <end position="496"/>
    </location>
</feature>
<dbReference type="PANTHER" id="PTHR14445:SF36">
    <property type="entry name" value="FI03272P-RELATED"/>
    <property type="match status" value="1"/>
</dbReference>
<feature type="compositionally biased region" description="Polar residues" evidence="1">
    <location>
        <begin position="141"/>
        <end position="155"/>
    </location>
</feature>
<gene>
    <name evidence="3" type="ORF">CMUS01_10431</name>
</gene>
<organism evidence="3 4">
    <name type="scientific">Colletotrichum musicola</name>
    <dbReference type="NCBI Taxonomy" id="2175873"/>
    <lineage>
        <taxon>Eukaryota</taxon>
        <taxon>Fungi</taxon>
        <taxon>Dikarya</taxon>
        <taxon>Ascomycota</taxon>
        <taxon>Pezizomycotina</taxon>
        <taxon>Sordariomycetes</taxon>
        <taxon>Hypocreomycetidae</taxon>
        <taxon>Glomerellales</taxon>
        <taxon>Glomerellaceae</taxon>
        <taxon>Colletotrichum</taxon>
        <taxon>Colletotrichum orchidearum species complex</taxon>
    </lineage>
</organism>
<feature type="region of interest" description="Disordered" evidence="1">
    <location>
        <begin position="965"/>
        <end position="993"/>
    </location>
</feature>
<feature type="domain" description="GYF" evidence="2">
    <location>
        <begin position="728"/>
        <end position="776"/>
    </location>
</feature>
<reference evidence="3" key="1">
    <citation type="journal article" date="2020" name="Phytopathology">
        <title>Genome Sequence Resources of Colletotrichum truncatum, C. plurivorum, C. musicola, and C. sojae: Four Species Pathogenic to Soybean (Glycine max).</title>
        <authorList>
            <person name="Rogerio F."/>
            <person name="Boufleur T.R."/>
            <person name="Ciampi-Guillardi M."/>
            <person name="Sukno S.A."/>
            <person name="Thon M.R."/>
            <person name="Massola Junior N.S."/>
            <person name="Baroncelli R."/>
        </authorList>
    </citation>
    <scope>NUCLEOTIDE SEQUENCE</scope>
    <source>
        <strain evidence="3">LFN0074</strain>
    </source>
</reference>
<feature type="compositionally biased region" description="Low complexity" evidence="1">
    <location>
        <begin position="1026"/>
        <end position="1036"/>
    </location>
</feature>
<feature type="compositionally biased region" description="Polar residues" evidence="1">
    <location>
        <begin position="467"/>
        <end position="477"/>
    </location>
</feature>
<evidence type="ECO:0000313" key="3">
    <source>
        <dbReference type="EMBL" id="KAF6824034.1"/>
    </source>
</evidence>
<feature type="compositionally biased region" description="Polar residues" evidence="1">
    <location>
        <begin position="1192"/>
        <end position="1210"/>
    </location>
</feature>
<evidence type="ECO:0000259" key="2">
    <source>
        <dbReference type="PROSITE" id="PS50829"/>
    </source>
</evidence>
<feature type="compositionally biased region" description="Low complexity" evidence="1">
    <location>
        <begin position="1092"/>
        <end position="1102"/>
    </location>
</feature>
<proteinExistence type="predicted"/>
<dbReference type="SMART" id="SM00444">
    <property type="entry name" value="GYF"/>
    <property type="match status" value="1"/>
</dbReference>
<dbReference type="Gene3D" id="3.30.1490.40">
    <property type="match status" value="1"/>
</dbReference>
<dbReference type="GO" id="GO:0005829">
    <property type="term" value="C:cytosol"/>
    <property type="evidence" value="ECO:0007669"/>
    <property type="project" value="TreeGrafter"/>
</dbReference>
<feature type="region of interest" description="Disordered" evidence="1">
    <location>
        <begin position="1008"/>
        <end position="1042"/>
    </location>
</feature>